<name>A0A2P9HMX2_9HYPH</name>
<dbReference type="Gene3D" id="3.40.630.30">
    <property type="match status" value="1"/>
</dbReference>
<evidence type="ECO:0000313" key="5">
    <source>
        <dbReference type="Proteomes" id="UP000246073"/>
    </source>
</evidence>
<keyword evidence="4" id="KW-0347">Helicase</keyword>
<dbReference type="InterPro" id="IPR000182">
    <property type="entry name" value="GNAT_dom"/>
</dbReference>
<dbReference type="AlphaFoldDB" id="A0A2P9HMX2"/>
<evidence type="ECO:0000256" key="2">
    <source>
        <dbReference type="ARBA" id="ARBA00023315"/>
    </source>
</evidence>
<keyword evidence="4" id="KW-0547">Nucleotide-binding</keyword>
<dbReference type="GO" id="GO:0016747">
    <property type="term" value="F:acyltransferase activity, transferring groups other than amino-acyl groups"/>
    <property type="evidence" value="ECO:0007669"/>
    <property type="project" value="InterPro"/>
</dbReference>
<dbReference type="InterPro" id="IPR016181">
    <property type="entry name" value="Acyl_CoA_acyltransferase"/>
</dbReference>
<dbReference type="Pfam" id="PF00583">
    <property type="entry name" value="Acetyltransf_1"/>
    <property type="match status" value="1"/>
</dbReference>
<dbReference type="PANTHER" id="PTHR43800">
    <property type="entry name" value="PEPTIDYL-LYSINE N-ACETYLTRANSFERASE YJAB"/>
    <property type="match status" value="1"/>
</dbReference>
<proteinExistence type="predicted"/>
<evidence type="ECO:0000259" key="3">
    <source>
        <dbReference type="PROSITE" id="PS51186"/>
    </source>
</evidence>
<dbReference type="RefSeq" id="WP_109369092.1">
    <property type="nucleotide sequence ID" value="NZ_OOFM01000005.1"/>
</dbReference>
<evidence type="ECO:0000256" key="1">
    <source>
        <dbReference type="ARBA" id="ARBA00022679"/>
    </source>
</evidence>
<gene>
    <name evidence="4" type="ORF">OHAE_1319</name>
</gene>
<keyword evidence="4" id="KW-0378">Hydrolase</keyword>
<evidence type="ECO:0000313" key="4">
    <source>
        <dbReference type="EMBL" id="SPL65452.1"/>
    </source>
</evidence>
<dbReference type="PROSITE" id="PS51186">
    <property type="entry name" value="GNAT"/>
    <property type="match status" value="1"/>
</dbReference>
<keyword evidence="4" id="KW-0067">ATP-binding</keyword>
<organism evidence="4 5">
    <name type="scientific">Ochrobactrum soli</name>
    <dbReference type="NCBI Taxonomy" id="2448455"/>
    <lineage>
        <taxon>Bacteria</taxon>
        <taxon>Pseudomonadati</taxon>
        <taxon>Pseudomonadota</taxon>
        <taxon>Alphaproteobacteria</taxon>
        <taxon>Hyphomicrobiales</taxon>
        <taxon>Brucellaceae</taxon>
        <taxon>Brucella/Ochrobactrum group</taxon>
        <taxon>Ochrobactrum</taxon>
    </lineage>
</organism>
<reference evidence="5" key="1">
    <citation type="submission" date="2017-12" db="EMBL/GenBank/DDBJ databases">
        <authorList>
            <person name="Diaz M."/>
        </authorList>
    </citation>
    <scope>NUCLEOTIDE SEQUENCE [LARGE SCALE GENOMIC DNA]</scope>
    <source>
        <strain evidence="5">FI11154</strain>
    </source>
</reference>
<dbReference type="EMBL" id="OOFM01000005">
    <property type="protein sequence ID" value="SPL65452.1"/>
    <property type="molecule type" value="Genomic_DNA"/>
</dbReference>
<dbReference type="CDD" id="cd04301">
    <property type="entry name" value="NAT_SF"/>
    <property type="match status" value="1"/>
</dbReference>
<sequence>MVEKLKARITHLEMQSRPAISVPVPSGLRLAIMRASGMPVHFYRYLYEQVGRQHHWMMRRVQSDAEVADIIHADTSEIHVLYADGNPAGFVELDLTAMPETAEILYFGLMPDFQGRGLGKFFLSEAISAAWAHGPQKIAIHTNTLDSPRALQLYQKMGFVPVGWSEEEVIPWVE</sequence>
<dbReference type="PANTHER" id="PTHR43800:SF1">
    <property type="entry name" value="PEPTIDYL-LYSINE N-ACETYLTRANSFERASE YJAB"/>
    <property type="match status" value="1"/>
</dbReference>
<protein>
    <submittedName>
        <fullName evidence="4">Protein export cytoplasm protein SecA ATPase RNA helicase (TC 3.A.5.1.1)</fullName>
    </submittedName>
</protein>
<keyword evidence="1" id="KW-0808">Transferase</keyword>
<dbReference type="SUPFAM" id="SSF55729">
    <property type="entry name" value="Acyl-CoA N-acyltransferases (Nat)"/>
    <property type="match status" value="1"/>
</dbReference>
<feature type="domain" description="N-acetyltransferase" evidence="3">
    <location>
        <begin position="30"/>
        <end position="174"/>
    </location>
</feature>
<dbReference type="GO" id="GO:0004386">
    <property type="term" value="F:helicase activity"/>
    <property type="evidence" value="ECO:0007669"/>
    <property type="project" value="UniProtKB-KW"/>
</dbReference>
<keyword evidence="2" id="KW-0012">Acyltransferase</keyword>
<accession>A0A2P9HMX2</accession>
<dbReference type="Proteomes" id="UP000246073">
    <property type="component" value="Unassembled WGS sequence"/>
</dbReference>